<dbReference type="Proteomes" id="UP000520767">
    <property type="component" value="Unassembled WGS sequence"/>
</dbReference>
<evidence type="ECO:0000313" key="3">
    <source>
        <dbReference type="EMBL" id="MBB4904033.1"/>
    </source>
</evidence>
<comment type="caution">
    <text evidence="3">The sequence shown here is derived from an EMBL/GenBank/DDBJ whole genome shotgun (WGS) entry which is preliminary data.</text>
</comment>
<evidence type="ECO:0000259" key="2">
    <source>
        <dbReference type="Pfam" id="PF13601"/>
    </source>
</evidence>
<proteinExistence type="predicted"/>
<protein>
    <submittedName>
        <fullName evidence="3">DNA-binding MarR family transcriptional regulator</fullName>
    </submittedName>
</protein>
<dbReference type="SUPFAM" id="SSF46785">
    <property type="entry name" value="Winged helix' DNA-binding domain"/>
    <property type="match status" value="1"/>
</dbReference>
<gene>
    <name evidence="3" type="ORF">FHR82_000243</name>
</gene>
<dbReference type="PANTHER" id="PTHR37318:SF1">
    <property type="entry name" value="BSL7504 PROTEIN"/>
    <property type="match status" value="1"/>
</dbReference>
<reference evidence="3 4" key="1">
    <citation type="submission" date="2020-08" db="EMBL/GenBank/DDBJ databases">
        <title>Genomic Encyclopedia of Type Strains, Phase III (KMG-III): the genomes of soil and plant-associated and newly described type strains.</title>
        <authorList>
            <person name="Whitman W."/>
        </authorList>
    </citation>
    <scope>NUCLEOTIDE SEQUENCE [LARGE SCALE GENOMIC DNA]</scope>
    <source>
        <strain evidence="3 4">CECT 8960</strain>
    </source>
</reference>
<dbReference type="InterPro" id="IPR036388">
    <property type="entry name" value="WH-like_DNA-bd_sf"/>
</dbReference>
<name>A0A7W7VBD8_9PSEU</name>
<feature type="domain" description="Winged helix DNA-binding" evidence="2">
    <location>
        <begin position="40"/>
        <end position="118"/>
    </location>
</feature>
<evidence type="ECO:0000256" key="1">
    <source>
        <dbReference type="SAM" id="MobiDB-lite"/>
    </source>
</evidence>
<dbReference type="EMBL" id="JACHJQ010000001">
    <property type="protein sequence ID" value="MBB4904033.1"/>
    <property type="molecule type" value="Genomic_DNA"/>
</dbReference>
<feature type="region of interest" description="Disordered" evidence="1">
    <location>
        <begin position="1"/>
        <end position="31"/>
    </location>
</feature>
<organism evidence="3 4">
    <name type="scientific">Actinophytocola algeriensis</name>
    <dbReference type="NCBI Taxonomy" id="1768010"/>
    <lineage>
        <taxon>Bacteria</taxon>
        <taxon>Bacillati</taxon>
        <taxon>Actinomycetota</taxon>
        <taxon>Actinomycetes</taxon>
        <taxon>Pseudonocardiales</taxon>
        <taxon>Pseudonocardiaceae</taxon>
    </lineage>
</organism>
<dbReference type="Gene3D" id="1.10.10.10">
    <property type="entry name" value="Winged helix-like DNA-binding domain superfamily/Winged helix DNA-binding domain"/>
    <property type="match status" value="1"/>
</dbReference>
<sequence length="123" mass="13327">MQSEPPDTEGPPAAARSLRGGVIGEHPTNGLNDVVHQRHRLGILTIAAESRRVEFGYLKEALDLTGGNLSRHLTVLVDAGLLDMEKGYDGKRPKTWVSITRAGRKALADEIAALRALVDRHGE</sequence>
<keyword evidence="4" id="KW-1185">Reference proteome</keyword>
<keyword evidence="3" id="KW-0238">DNA-binding</keyword>
<accession>A0A7W7VBD8</accession>
<dbReference type="Pfam" id="PF13601">
    <property type="entry name" value="HTH_34"/>
    <property type="match status" value="1"/>
</dbReference>
<dbReference type="InterPro" id="IPR027395">
    <property type="entry name" value="WH_DNA-bd_dom"/>
</dbReference>
<dbReference type="RefSeq" id="WP_225943980.1">
    <property type="nucleotide sequence ID" value="NZ_JACHJQ010000001.1"/>
</dbReference>
<dbReference type="GO" id="GO:0003677">
    <property type="term" value="F:DNA binding"/>
    <property type="evidence" value="ECO:0007669"/>
    <property type="project" value="UniProtKB-KW"/>
</dbReference>
<evidence type="ECO:0000313" key="4">
    <source>
        <dbReference type="Proteomes" id="UP000520767"/>
    </source>
</evidence>
<dbReference type="AlphaFoldDB" id="A0A7W7VBD8"/>
<dbReference type="InterPro" id="IPR036390">
    <property type="entry name" value="WH_DNA-bd_sf"/>
</dbReference>
<dbReference type="PANTHER" id="PTHR37318">
    <property type="entry name" value="BSL7504 PROTEIN"/>
    <property type="match status" value="1"/>
</dbReference>